<feature type="domain" description="Surface-adhesin protein E-like" evidence="3">
    <location>
        <begin position="30"/>
        <end position="133"/>
    </location>
</feature>
<evidence type="ECO:0000256" key="2">
    <source>
        <dbReference type="SAM" id="SignalP"/>
    </source>
</evidence>
<evidence type="ECO:0000256" key="1">
    <source>
        <dbReference type="SAM" id="MobiDB-lite"/>
    </source>
</evidence>
<feature type="signal peptide" evidence="2">
    <location>
        <begin position="1"/>
        <end position="27"/>
    </location>
</feature>
<reference evidence="4 5" key="1">
    <citation type="submission" date="2020-04" db="EMBL/GenBank/DDBJ databases">
        <title>Draft genome of Leeia sp. IMCC25680.</title>
        <authorList>
            <person name="Song J."/>
            <person name="Cho J.-C."/>
        </authorList>
    </citation>
    <scope>NUCLEOTIDE SEQUENCE [LARGE SCALE GENOMIC DNA]</scope>
    <source>
        <strain evidence="4 5">IMCC25680</strain>
    </source>
</reference>
<dbReference type="RefSeq" id="WP_168878516.1">
    <property type="nucleotide sequence ID" value="NZ_JABAIM010000005.1"/>
</dbReference>
<keyword evidence="2" id="KW-0732">Signal</keyword>
<dbReference type="Proteomes" id="UP000587991">
    <property type="component" value="Unassembled WGS sequence"/>
</dbReference>
<feature type="region of interest" description="Disordered" evidence="1">
    <location>
        <begin position="138"/>
        <end position="206"/>
    </location>
</feature>
<proteinExistence type="predicted"/>
<feature type="chain" id="PRO_5032441567" description="Surface-adhesin protein E-like domain-containing protein" evidence="2">
    <location>
        <begin position="28"/>
        <end position="206"/>
    </location>
</feature>
<dbReference type="EMBL" id="JABAIM010000005">
    <property type="protein sequence ID" value="NLR76843.1"/>
    <property type="molecule type" value="Genomic_DNA"/>
</dbReference>
<keyword evidence="5" id="KW-1185">Reference proteome</keyword>
<protein>
    <recommendedName>
        <fullName evidence="3">Surface-adhesin protein E-like domain-containing protein</fullName>
    </recommendedName>
</protein>
<feature type="compositionally biased region" description="Pro residues" evidence="1">
    <location>
        <begin position="158"/>
        <end position="168"/>
    </location>
</feature>
<accession>A0A847SAT1</accession>
<feature type="compositionally biased region" description="Low complexity" evidence="1">
    <location>
        <begin position="169"/>
        <end position="180"/>
    </location>
</feature>
<dbReference type="AlphaFoldDB" id="A0A847SAT1"/>
<evidence type="ECO:0000313" key="4">
    <source>
        <dbReference type="EMBL" id="NLR76843.1"/>
    </source>
</evidence>
<gene>
    <name evidence="4" type="ORF">HF682_16870</name>
</gene>
<sequence length="206" mass="21841">MVSHGLARCKTLLTAMALAGLTTSAHAADWQRLPVGGDTAIHSFDASKLVFELDEVSYWRRVQFATPVETAKGSVVTALFRERIQCKVHTILQLNWLLYDGQGRLLDQLPASETDPHSIVPDSIGDAFAEKLCPMRPVSPNAPGASDDTGLTVVPRKPLTPVPAPKAPLAPSKPQLTPAKPATPPAPAPNGADNLIVIPGNGEPKP</sequence>
<organism evidence="4 5">
    <name type="scientific">Leeia aquatica</name>
    <dbReference type="NCBI Taxonomy" id="2725557"/>
    <lineage>
        <taxon>Bacteria</taxon>
        <taxon>Pseudomonadati</taxon>
        <taxon>Pseudomonadota</taxon>
        <taxon>Betaproteobacteria</taxon>
        <taxon>Neisseriales</taxon>
        <taxon>Leeiaceae</taxon>
        <taxon>Leeia</taxon>
    </lineage>
</organism>
<name>A0A847SAT1_9NEIS</name>
<evidence type="ECO:0000313" key="5">
    <source>
        <dbReference type="Proteomes" id="UP000587991"/>
    </source>
</evidence>
<dbReference type="InterPro" id="IPR031939">
    <property type="entry name" value="Adhesin_E-like"/>
</dbReference>
<dbReference type="Pfam" id="PF16747">
    <property type="entry name" value="Adhesin_E"/>
    <property type="match status" value="1"/>
</dbReference>
<comment type="caution">
    <text evidence="4">The sequence shown here is derived from an EMBL/GenBank/DDBJ whole genome shotgun (WGS) entry which is preliminary data.</text>
</comment>
<evidence type="ECO:0000259" key="3">
    <source>
        <dbReference type="Pfam" id="PF16747"/>
    </source>
</evidence>